<dbReference type="InterPro" id="IPR000847">
    <property type="entry name" value="LysR_HTH_N"/>
</dbReference>
<evidence type="ECO:0000313" key="6">
    <source>
        <dbReference type="EMBL" id="ADZ69245.1"/>
    </source>
</evidence>
<dbReference type="EMBL" id="CP002568">
    <property type="protein sequence ID" value="ADZ69245.1"/>
    <property type="molecule type" value="Genomic_DNA"/>
</dbReference>
<dbReference type="PROSITE" id="PS50931">
    <property type="entry name" value="HTH_LYSR"/>
    <property type="match status" value="1"/>
</dbReference>
<dbReference type="Proteomes" id="UP000008130">
    <property type="component" value="Chromosome"/>
</dbReference>
<keyword evidence="4" id="KW-0804">Transcription</keyword>
<evidence type="ECO:0000256" key="2">
    <source>
        <dbReference type="ARBA" id="ARBA00023015"/>
    </source>
</evidence>
<organism evidence="6 7">
    <name type="scientific">Polymorphum gilvum (strain LMG 25793 / CGMCC 1.9160 / SL003B-26A1)</name>
    <dbReference type="NCBI Taxonomy" id="991905"/>
    <lineage>
        <taxon>Bacteria</taxon>
        <taxon>Pseudomonadati</taxon>
        <taxon>Pseudomonadota</taxon>
        <taxon>Alphaproteobacteria</taxon>
        <taxon>Rhodobacterales</taxon>
        <taxon>Paracoccaceae</taxon>
        <taxon>Polymorphum</taxon>
    </lineage>
</organism>
<dbReference type="Gene3D" id="1.10.10.10">
    <property type="entry name" value="Winged helix-like DNA-binding domain superfamily/Winged helix DNA-binding domain"/>
    <property type="match status" value="1"/>
</dbReference>
<gene>
    <name evidence="6" type="ordered locus">SL003B_0815</name>
</gene>
<accession>F2IWE6</accession>
<name>F2IWE6_POLGS</name>
<dbReference type="SUPFAM" id="SSF53850">
    <property type="entry name" value="Periplasmic binding protein-like II"/>
    <property type="match status" value="1"/>
</dbReference>
<dbReference type="Pfam" id="PF00126">
    <property type="entry name" value="HTH_1"/>
    <property type="match status" value="1"/>
</dbReference>
<dbReference type="SUPFAM" id="SSF46785">
    <property type="entry name" value="Winged helix' DNA-binding domain"/>
    <property type="match status" value="1"/>
</dbReference>
<sequence>MDAITRMRCFLQVVESNGFSAAAREMGRSKALVSKYIGELEDELGVRLLNRTTRQISLTEVGEAYYKEAADILQRIDDLQASVQSTHREARGRLRVSAPRSMGDGLLNRAVMEFLVAEPEITLDLRLDDRFVDLVEEGFDVAIRVTDLEDSSLIARKIAPFRTVIVATPEVIAAHGVPQVPADLAQRPCIVDTNYRFKANWAFMVDGERISVPVKGRVEVNSASAARDAALCNLGFLRTPLMFVNADIEAGRLVAMLEAYELDGPAIYAVYPHRRHLSGKVRSFVDFLSGWAAERRKSGEDCPG</sequence>
<dbReference type="AlphaFoldDB" id="F2IWE6"/>
<dbReference type="InterPro" id="IPR005119">
    <property type="entry name" value="LysR_subst-bd"/>
</dbReference>
<dbReference type="PANTHER" id="PTHR30537">
    <property type="entry name" value="HTH-TYPE TRANSCRIPTIONAL REGULATOR"/>
    <property type="match status" value="1"/>
</dbReference>
<comment type="similarity">
    <text evidence="1">Belongs to the LysR transcriptional regulatory family.</text>
</comment>
<dbReference type="HOGENOM" id="CLU_039613_16_2_5"/>
<keyword evidence="2" id="KW-0805">Transcription regulation</keyword>
<dbReference type="InterPro" id="IPR036390">
    <property type="entry name" value="WH_DNA-bd_sf"/>
</dbReference>
<keyword evidence="7" id="KW-1185">Reference proteome</keyword>
<dbReference type="PANTHER" id="PTHR30537:SF35">
    <property type="entry name" value="TRANSCRIPTIONAL REGULATORY PROTEIN"/>
    <property type="match status" value="1"/>
</dbReference>
<dbReference type="OrthoDB" id="9813056at2"/>
<dbReference type="Pfam" id="PF03466">
    <property type="entry name" value="LysR_substrate"/>
    <property type="match status" value="1"/>
</dbReference>
<dbReference type="InterPro" id="IPR058163">
    <property type="entry name" value="LysR-type_TF_proteobact-type"/>
</dbReference>
<proteinExistence type="inferred from homology"/>
<evidence type="ECO:0000256" key="4">
    <source>
        <dbReference type="ARBA" id="ARBA00023163"/>
    </source>
</evidence>
<keyword evidence="3" id="KW-0238">DNA-binding</keyword>
<dbReference type="FunFam" id="1.10.10.10:FF:000001">
    <property type="entry name" value="LysR family transcriptional regulator"/>
    <property type="match status" value="1"/>
</dbReference>
<evidence type="ECO:0000259" key="5">
    <source>
        <dbReference type="PROSITE" id="PS50931"/>
    </source>
</evidence>
<dbReference type="CDD" id="cd08422">
    <property type="entry name" value="PBP2_CrgA_like"/>
    <property type="match status" value="1"/>
</dbReference>
<dbReference type="PATRIC" id="fig|991905.3.peg.827"/>
<dbReference type="GO" id="GO:0006351">
    <property type="term" value="P:DNA-templated transcription"/>
    <property type="evidence" value="ECO:0007669"/>
    <property type="project" value="TreeGrafter"/>
</dbReference>
<dbReference type="InterPro" id="IPR036388">
    <property type="entry name" value="WH-like_DNA-bd_sf"/>
</dbReference>
<feature type="domain" description="HTH lysR-type" evidence="5">
    <location>
        <begin position="1"/>
        <end position="59"/>
    </location>
</feature>
<dbReference type="RefSeq" id="WP_013651562.1">
    <property type="nucleotide sequence ID" value="NC_015259.1"/>
</dbReference>
<evidence type="ECO:0000313" key="7">
    <source>
        <dbReference type="Proteomes" id="UP000008130"/>
    </source>
</evidence>
<dbReference type="Gene3D" id="3.40.190.290">
    <property type="match status" value="1"/>
</dbReference>
<evidence type="ECO:0000256" key="1">
    <source>
        <dbReference type="ARBA" id="ARBA00009437"/>
    </source>
</evidence>
<dbReference type="KEGG" id="pgv:SL003B_0815"/>
<dbReference type="GO" id="GO:0003700">
    <property type="term" value="F:DNA-binding transcription factor activity"/>
    <property type="evidence" value="ECO:0007669"/>
    <property type="project" value="InterPro"/>
</dbReference>
<reference evidence="6 7" key="1">
    <citation type="journal article" date="2011" name="J. Bacteriol.">
        <title>Complete genome sequence of Polymorphum gilvum SL003B-26A1T, a crude oil-degrading bacterium from oil-polluted saline soil.</title>
        <authorList>
            <person name="Li S.G."/>
            <person name="Tang Y.Q."/>
            <person name="Nie Y."/>
            <person name="Cai M."/>
            <person name="Wu X.L."/>
        </authorList>
    </citation>
    <scope>NUCLEOTIDE SEQUENCE [LARGE SCALE GENOMIC DNA]</scope>
    <source>
        <strain evidence="7">LMG 25793 / CGMCC 1.9160 / SL003B-26A1</strain>
    </source>
</reference>
<evidence type="ECO:0000256" key="3">
    <source>
        <dbReference type="ARBA" id="ARBA00023125"/>
    </source>
</evidence>
<dbReference type="GO" id="GO:0043565">
    <property type="term" value="F:sequence-specific DNA binding"/>
    <property type="evidence" value="ECO:0007669"/>
    <property type="project" value="TreeGrafter"/>
</dbReference>
<dbReference type="eggNOG" id="COG0583">
    <property type="taxonomic scope" value="Bacteria"/>
</dbReference>
<dbReference type="STRING" id="991905.SL003B_0815"/>
<protein>
    <submittedName>
        <fullName evidence="6">LysR family transcriptional regulator</fullName>
    </submittedName>
</protein>